<dbReference type="Proteomes" id="UP000320513">
    <property type="component" value="Unassembled WGS sequence"/>
</dbReference>
<dbReference type="InterPro" id="IPR029063">
    <property type="entry name" value="SAM-dependent_MTases_sf"/>
</dbReference>
<evidence type="ECO:0000259" key="1">
    <source>
        <dbReference type="Pfam" id="PF08241"/>
    </source>
</evidence>
<organism evidence="2 3">
    <name type="scientific">Mycobacterium helveticum</name>
    <dbReference type="NCBI Taxonomy" id="2592811"/>
    <lineage>
        <taxon>Bacteria</taxon>
        <taxon>Bacillati</taxon>
        <taxon>Actinomycetota</taxon>
        <taxon>Actinomycetes</taxon>
        <taxon>Mycobacteriales</taxon>
        <taxon>Mycobacteriaceae</taxon>
        <taxon>Mycobacterium</taxon>
    </lineage>
</organism>
<dbReference type="Gene3D" id="3.40.50.150">
    <property type="entry name" value="Vaccinia Virus protein VP39"/>
    <property type="match status" value="1"/>
</dbReference>
<evidence type="ECO:0000313" key="2">
    <source>
        <dbReference type="EMBL" id="TVS91746.1"/>
    </source>
</evidence>
<dbReference type="GO" id="GO:0008757">
    <property type="term" value="F:S-adenosylmethionine-dependent methyltransferase activity"/>
    <property type="evidence" value="ECO:0007669"/>
    <property type="project" value="InterPro"/>
</dbReference>
<dbReference type="Pfam" id="PF08241">
    <property type="entry name" value="Methyltransf_11"/>
    <property type="match status" value="1"/>
</dbReference>
<protein>
    <submittedName>
        <fullName evidence="2">Class I SAM-dependent methyltransferase</fullName>
    </submittedName>
</protein>
<dbReference type="CDD" id="cd02440">
    <property type="entry name" value="AdoMet_MTases"/>
    <property type="match status" value="1"/>
</dbReference>
<dbReference type="AlphaFoldDB" id="A0A557XZW2"/>
<name>A0A557XZW2_9MYCO</name>
<keyword evidence="2" id="KW-0489">Methyltransferase</keyword>
<keyword evidence="3" id="KW-1185">Reference proteome</keyword>
<proteinExistence type="predicted"/>
<accession>A0A557XZW2</accession>
<dbReference type="PANTHER" id="PTHR43591">
    <property type="entry name" value="METHYLTRANSFERASE"/>
    <property type="match status" value="1"/>
</dbReference>
<dbReference type="InterPro" id="IPR013216">
    <property type="entry name" value="Methyltransf_11"/>
</dbReference>
<dbReference type="SUPFAM" id="SSF53335">
    <property type="entry name" value="S-adenosyl-L-methionine-dependent methyltransferases"/>
    <property type="match status" value="1"/>
</dbReference>
<dbReference type="PANTHER" id="PTHR43591:SF24">
    <property type="entry name" value="2-METHOXY-6-POLYPRENYL-1,4-BENZOQUINOL METHYLASE, MITOCHONDRIAL"/>
    <property type="match status" value="1"/>
</dbReference>
<evidence type="ECO:0000313" key="3">
    <source>
        <dbReference type="Proteomes" id="UP000320513"/>
    </source>
</evidence>
<comment type="caution">
    <text evidence="2">The sequence shown here is derived from an EMBL/GenBank/DDBJ whole genome shotgun (WGS) entry which is preliminary data.</text>
</comment>
<keyword evidence="2" id="KW-0808">Transferase</keyword>
<feature type="domain" description="Methyltransferase type 11" evidence="1">
    <location>
        <begin position="26"/>
        <end position="118"/>
    </location>
</feature>
<gene>
    <name evidence="2" type="ORF">FPZ47_03615</name>
</gene>
<sequence>MVVLGRGYARLVVELAAVSDADRVADIGCGPGGAVRAAARRGATVTGIDPAPVMLRLAAAVTKDQPRITLSQGTAEALPLPDGWASVAWSLRTVHHWKDVTAGLAEVRRVLAPSGRFLAVERCVRSGATGLASHGWTEQQAESFAAQCQEAGLDGVRIERHPQGRGAVWVVHASRP</sequence>
<dbReference type="EMBL" id="VMQU01000009">
    <property type="protein sequence ID" value="TVS91746.1"/>
    <property type="molecule type" value="Genomic_DNA"/>
</dbReference>
<reference evidence="2 3" key="1">
    <citation type="submission" date="2019-07" db="EMBL/GenBank/DDBJ databases">
        <title>New Mycobacterium species.</title>
        <authorList>
            <person name="Tortoli E."/>
            <person name="Ghielmetti G."/>
            <person name="Friedel U."/>
            <person name="Trovato A."/>
        </authorList>
    </citation>
    <scope>NUCLEOTIDE SEQUENCE [LARGE SCALE GENOMIC DNA]</scope>
    <source>
        <strain evidence="2 3">16-83</strain>
    </source>
</reference>
<dbReference type="GO" id="GO:0032259">
    <property type="term" value="P:methylation"/>
    <property type="evidence" value="ECO:0007669"/>
    <property type="project" value="UniProtKB-KW"/>
</dbReference>
<dbReference type="OrthoDB" id="4571118at2"/>